<accession>A0ABQ8GZ28</accession>
<dbReference type="InterPro" id="IPR020624">
    <property type="entry name" value="Schiff_base-form_aldolases_CS"/>
</dbReference>
<evidence type="ECO:0008006" key="5">
    <source>
        <dbReference type="Google" id="ProtNLM"/>
    </source>
</evidence>
<name>A0ABQ8GZ28_9PEZI</name>
<keyword evidence="1" id="KW-0456">Lyase</keyword>
<organism evidence="3 4">
    <name type="scientific">Macrophomina phaseolina</name>
    <dbReference type="NCBI Taxonomy" id="35725"/>
    <lineage>
        <taxon>Eukaryota</taxon>
        <taxon>Fungi</taxon>
        <taxon>Dikarya</taxon>
        <taxon>Ascomycota</taxon>
        <taxon>Pezizomycotina</taxon>
        <taxon>Dothideomycetes</taxon>
        <taxon>Dothideomycetes incertae sedis</taxon>
        <taxon>Botryosphaeriales</taxon>
        <taxon>Botryosphaeriaceae</taxon>
        <taxon>Macrophomina</taxon>
    </lineage>
</organism>
<dbReference type="SUPFAM" id="SSF51569">
    <property type="entry name" value="Aldolase"/>
    <property type="match status" value="1"/>
</dbReference>
<keyword evidence="4" id="KW-1185">Reference proteome</keyword>
<dbReference type="PANTHER" id="PTHR12128">
    <property type="entry name" value="DIHYDRODIPICOLINATE SYNTHASE"/>
    <property type="match status" value="1"/>
</dbReference>
<dbReference type="CDD" id="cd00408">
    <property type="entry name" value="DHDPS-like"/>
    <property type="match status" value="1"/>
</dbReference>
<evidence type="ECO:0000313" key="3">
    <source>
        <dbReference type="EMBL" id="KAH7065534.1"/>
    </source>
</evidence>
<evidence type="ECO:0000256" key="1">
    <source>
        <dbReference type="ARBA" id="ARBA00023239"/>
    </source>
</evidence>
<dbReference type="EMBL" id="JAGTJR010000001">
    <property type="protein sequence ID" value="KAH7065534.1"/>
    <property type="molecule type" value="Genomic_DNA"/>
</dbReference>
<comment type="caution">
    <text evidence="3">The sequence shown here is derived from an EMBL/GenBank/DDBJ whole genome shotgun (WGS) entry which is preliminary data.</text>
</comment>
<dbReference type="Pfam" id="PF00701">
    <property type="entry name" value="DHDPS"/>
    <property type="match status" value="1"/>
</dbReference>
<evidence type="ECO:0000313" key="4">
    <source>
        <dbReference type="Proteomes" id="UP000774617"/>
    </source>
</evidence>
<dbReference type="PRINTS" id="PR00146">
    <property type="entry name" value="DHPICSNTHASE"/>
</dbReference>
<sequence>MVASPPKGIYVPVPTFFAPKTAATYNPTNPPVDVDTQSAHALYLARAGIRGLVILGSTGEAVHITNAERRALLSGVRAALTENGFPDYPIIAGTATQSIDETVVQLEEAREAGAQWGMVLAPGYFASAVSQEGIIAWFEAVADRSPIPVLVYHYPGVSNNVAIAPETMIKLAQHPNIVGCKLSHGNLDDLGLIGLSPKVDHQKFRTFTGLGQVLLPVLTLNGAGAIDGLASMFPKTVVRIFDLFERDSLGALAELRALQQKVAAGEKLVGRWGVIGVKEGISRLRGFGDRDGGRVPLQGGFPAGDAEWARWKDVLDELEAVEQSL</sequence>
<dbReference type="InterPro" id="IPR013785">
    <property type="entry name" value="Aldolase_TIM"/>
</dbReference>
<dbReference type="Gene3D" id="3.20.20.70">
    <property type="entry name" value="Aldolase class I"/>
    <property type="match status" value="1"/>
</dbReference>
<dbReference type="Proteomes" id="UP000774617">
    <property type="component" value="Unassembled WGS sequence"/>
</dbReference>
<evidence type="ECO:0000256" key="2">
    <source>
        <dbReference type="ARBA" id="ARBA00023270"/>
    </source>
</evidence>
<dbReference type="PANTHER" id="PTHR12128:SF68">
    <property type="entry name" value="DIHYDRODIPICOLINATE SYNTHETASE"/>
    <property type="match status" value="1"/>
</dbReference>
<dbReference type="PROSITE" id="PS00665">
    <property type="entry name" value="DHDPS_1"/>
    <property type="match status" value="1"/>
</dbReference>
<gene>
    <name evidence="3" type="ORF">B0J12DRAFT_561225</name>
</gene>
<reference evidence="3 4" key="1">
    <citation type="journal article" date="2021" name="Nat. Commun.">
        <title>Genetic determinants of endophytism in the Arabidopsis root mycobiome.</title>
        <authorList>
            <person name="Mesny F."/>
            <person name="Miyauchi S."/>
            <person name="Thiergart T."/>
            <person name="Pickel B."/>
            <person name="Atanasova L."/>
            <person name="Karlsson M."/>
            <person name="Huettel B."/>
            <person name="Barry K.W."/>
            <person name="Haridas S."/>
            <person name="Chen C."/>
            <person name="Bauer D."/>
            <person name="Andreopoulos W."/>
            <person name="Pangilinan J."/>
            <person name="LaButti K."/>
            <person name="Riley R."/>
            <person name="Lipzen A."/>
            <person name="Clum A."/>
            <person name="Drula E."/>
            <person name="Henrissat B."/>
            <person name="Kohler A."/>
            <person name="Grigoriev I.V."/>
            <person name="Martin F.M."/>
            <person name="Hacquard S."/>
        </authorList>
    </citation>
    <scope>NUCLEOTIDE SEQUENCE [LARGE SCALE GENOMIC DNA]</scope>
    <source>
        <strain evidence="3 4">MPI-SDFR-AT-0080</strain>
    </source>
</reference>
<keyword evidence="2" id="KW-0704">Schiff base</keyword>
<proteinExistence type="predicted"/>
<dbReference type="InterPro" id="IPR002220">
    <property type="entry name" value="DapA-like"/>
</dbReference>
<protein>
    <recommendedName>
        <fullName evidence="5">Dihydrodipicolinate synthetase-like protein</fullName>
    </recommendedName>
</protein>
<dbReference type="SMART" id="SM01130">
    <property type="entry name" value="DHDPS"/>
    <property type="match status" value="1"/>
</dbReference>